<dbReference type="PROSITE" id="PS51387">
    <property type="entry name" value="FAD_PCMH"/>
    <property type="match status" value="1"/>
</dbReference>
<evidence type="ECO:0000313" key="3">
    <source>
        <dbReference type="EMBL" id="HGZ42304.1"/>
    </source>
</evidence>
<feature type="compositionally biased region" description="Low complexity" evidence="1">
    <location>
        <begin position="7"/>
        <end position="16"/>
    </location>
</feature>
<dbReference type="EMBL" id="DSQF01000004">
    <property type="protein sequence ID" value="HGZ42304.1"/>
    <property type="molecule type" value="Genomic_DNA"/>
</dbReference>
<dbReference type="AlphaFoldDB" id="A0A832I285"/>
<dbReference type="PANTHER" id="PTHR11748">
    <property type="entry name" value="D-LACTATE DEHYDROGENASE"/>
    <property type="match status" value="1"/>
</dbReference>
<name>A0A832I285_UNCEI</name>
<dbReference type="InterPro" id="IPR036318">
    <property type="entry name" value="FAD-bd_PCMH-like_sf"/>
</dbReference>
<gene>
    <name evidence="3" type="ORF">ENR23_02565</name>
</gene>
<reference evidence="3" key="1">
    <citation type="journal article" date="2020" name="mSystems">
        <title>Genome- and Community-Level Interaction Insights into Carbon Utilization and Element Cycling Functions of Hydrothermarchaeota in Hydrothermal Sediment.</title>
        <authorList>
            <person name="Zhou Z."/>
            <person name="Liu Y."/>
            <person name="Xu W."/>
            <person name="Pan J."/>
            <person name="Luo Z.H."/>
            <person name="Li M."/>
        </authorList>
    </citation>
    <scope>NUCLEOTIDE SEQUENCE [LARGE SCALE GENOMIC DNA]</scope>
    <source>
        <strain evidence="3">SpSt-381</strain>
    </source>
</reference>
<proteinExistence type="predicted"/>
<dbReference type="Gene3D" id="3.30.465.10">
    <property type="match status" value="1"/>
</dbReference>
<sequence length="418" mass="41907">MDLNAPRAGGSERGAQAAGGAGGADVARHAIGGVAPRRVARPATREEAAGVLREAAREGLAVVPWGGGVALPHEAAPQRYDLALDLGALDRIVAYDPEDLTITAECGVTVAALRAALAAHGQELPLEAPHAARATLGGALAANASGPRRLRFGAPRDRILGARYALGDGTLARSGGSVVKNVAGYGLHRMMCGSRGGLAAIVEASLKLMPAPAARVALVYAADAAALAEAGRWAALPGLEPAALTVAPRDAAPGGAPHGDGFAVTVALEDDAAWVAEQERRVTAALGAPALRLEGAAARALLEDLADLEETPGPRLTFATSGNTPAALVAALGPLAGARLVFHAPAGRLHALGAVADAREAVLALARAGFALLDARGAGEVPPAPAPFAALRALRARVRDAVDPGGRFALGERWVASG</sequence>
<dbReference type="PANTHER" id="PTHR11748:SF103">
    <property type="entry name" value="GLYCOLATE OXIDASE SUBUNIT GLCE"/>
    <property type="match status" value="1"/>
</dbReference>
<comment type="caution">
    <text evidence="3">The sequence shown here is derived from an EMBL/GenBank/DDBJ whole genome shotgun (WGS) entry which is preliminary data.</text>
</comment>
<dbReference type="InterPro" id="IPR016166">
    <property type="entry name" value="FAD-bd_PCMH"/>
</dbReference>
<protein>
    <submittedName>
        <fullName evidence="3">FAD-binding oxidoreductase</fullName>
    </submittedName>
</protein>
<dbReference type="SUPFAM" id="SSF56176">
    <property type="entry name" value="FAD-binding/transporter-associated domain-like"/>
    <property type="match status" value="1"/>
</dbReference>
<dbReference type="InterPro" id="IPR016169">
    <property type="entry name" value="FAD-bd_PCMH_sub2"/>
</dbReference>
<accession>A0A832I285</accession>
<evidence type="ECO:0000256" key="1">
    <source>
        <dbReference type="SAM" id="MobiDB-lite"/>
    </source>
</evidence>
<organism evidence="3">
    <name type="scientific">Eiseniibacteriota bacterium</name>
    <dbReference type="NCBI Taxonomy" id="2212470"/>
    <lineage>
        <taxon>Bacteria</taxon>
        <taxon>Candidatus Eiseniibacteriota</taxon>
    </lineage>
</organism>
<dbReference type="InterPro" id="IPR006094">
    <property type="entry name" value="Oxid_FAD_bind_N"/>
</dbReference>
<feature type="region of interest" description="Disordered" evidence="1">
    <location>
        <begin position="1"/>
        <end position="22"/>
    </location>
</feature>
<evidence type="ECO:0000259" key="2">
    <source>
        <dbReference type="PROSITE" id="PS51387"/>
    </source>
</evidence>
<feature type="domain" description="FAD-binding PCMH-type" evidence="2">
    <location>
        <begin position="31"/>
        <end position="211"/>
    </location>
</feature>
<dbReference type="Pfam" id="PF01565">
    <property type="entry name" value="FAD_binding_4"/>
    <property type="match status" value="1"/>
</dbReference>
<dbReference type="GO" id="GO:0071949">
    <property type="term" value="F:FAD binding"/>
    <property type="evidence" value="ECO:0007669"/>
    <property type="project" value="InterPro"/>
</dbReference>